<organism evidence="1 2">
    <name type="scientific">Ridgeia piscesae</name>
    <name type="common">Tubeworm</name>
    <dbReference type="NCBI Taxonomy" id="27915"/>
    <lineage>
        <taxon>Eukaryota</taxon>
        <taxon>Metazoa</taxon>
        <taxon>Spiralia</taxon>
        <taxon>Lophotrochozoa</taxon>
        <taxon>Annelida</taxon>
        <taxon>Polychaeta</taxon>
        <taxon>Sedentaria</taxon>
        <taxon>Canalipalpata</taxon>
        <taxon>Sabellida</taxon>
        <taxon>Siboglinidae</taxon>
        <taxon>Ridgeia</taxon>
    </lineage>
</organism>
<dbReference type="EMBL" id="JAODUO010000008">
    <property type="protein sequence ID" value="KAK2193684.1"/>
    <property type="molecule type" value="Genomic_DNA"/>
</dbReference>
<name>A0AAD9PFD6_RIDPI</name>
<dbReference type="AlphaFoldDB" id="A0AAD9PFD6"/>
<gene>
    <name evidence="1" type="ORF">NP493_8g05041</name>
</gene>
<dbReference type="Proteomes" id="UP001209878">
    <property type="component" value="Unassembled WGS sequence"/>
</dbReference>
<comment type="caution">
    <text evidence="1">The sequence shown here is derived from an EMBL/GenBank/DDBJ whole genome shotgun (WGS) entry which is preliminary data.</text>
</comment>
<protein>
    <recommendedName>
        <fullName evidence="3">Ricin B lectin domain-containing protein</fullName>
    </recommendedName>
</protein>
<sequence>MTGVMEWIHWKGGPIMDIENNVCLEVDTSTEPKEGVLRPVIIAPCQFHNPLQQWTFRNYTSHYEFLMSDKFVAREGTAQYKMLKLYNRYGRPQHSTPEGTGH</sequence>
<proteinExistence type="predicted"/>
<evidence type="ECO:0000313" key="1">
    <source>
        <dbReference type="EMBL" id="KAK2193684.1"/>
    </source>
</evidence>
<accession>A0AAD9PFD6</accession>
<evidence type="ECO:0000313" key="2">
    <source>
        <dbReference type="Proteomes" id="UP001209878"/>
    </source>
</evidence>
<evidence type="ECO:0008006" key="3">
    <source>
        <dbReference type="Google" id="ProtNLM"/>
    </source>
</evidence>
<reference evidence="1" key="1">
    <citation type="journal article" date="2023" name="Mol. Biol. Evol.">
        <title>Third-Generation Sequencing Reveals the Adaptive Role of the Epigenome in Three Deep-Sea Polychaetes.</title>
        <authorList>
            <person name="Perez M."/>
            <person name="Aroh O."/>
            <person name="Sun Y."/>
            <person name="Lan Y."/>
            <person name="Juniper S.K."/>
            <person name="Young C.R."/>
            <person name="Angers B."/>
            <person name="Qian P.Y."/>
        </authorList>
    </citation>
    <scope>NUCLEOTIDE SEQUENCE</scope>
    <source>
        <strain evidence="1">R07B-5</strain>
    </source>
</reference>
<dbReference type="InterPro" id="IPR035992">
    <property type="entry name" value="Ricin_B-like_lectins"/>
</dbReference>
<keyword evidence="2" id="KW-1185">Reference proteome</keyword>
<dbReference type="SUPFAM" id="SSF50370">
    <property type="entry name" value="Ricin B-like lectins"/>
    <property type="match status" value="1"/>
</dbReference>